<sequence>MPLGRETLAEKLELLPLWFTLTEMLVFDTVPVTVVGFGGFSP</sequence>
<reference evidence="1" key="1">
    <citation type="submission" date="2021-01" db="EMBL/GenBank/DDBJ databases">
        <title>Whole genome shotgun sequence of Acrocarpospora phusangensis NBRC 108782.</title>
        <authorList>
            <person name="Komaki H."/>
            <person name="Tamura T."/>
        </authorList>
    </citation>
    <scope>NUCLEOTIDE SEQUENCE</scope>
    <source>
        <strain evidence="1">NBRC 108782</strain>
    </source>
</reference>
<gene>
    <name evidence="1" type="ORF">Aph01nite_67020</name>
</gene>
<organism evidence="1 2">
    <name type="scientific">Acrocarpospora phusangensis</name>
    <dbReference type="NCBI Taxonomy" id="1070424"/>
    <lineage>
        <taxon>Bacteria</taxon>
        <taxon>Bacillati</taxon>
        <taxon>Actinomycetota</taxon>
        <taxon>Actinomycetes</taxon>
        <taxon>Streptosporangiales</taxon>
        <taxon>Streptosporangiaceae</taxon>
        <taxon>Acrocarpospora</taxon>
    </lineage>
</organism>
<accession>A0A919QLJ3</accession>
<dbReference type="EMBL" id="BOOA01000079">
    <property type="protein sequence ID" value="GIH28392.1"/>
    <property type="molecule type" value="Genomic_DNA"/>
</dbReference>
<comment type="caution">
    <text evidence="1">The sequence shown here is derived from an EMBL/GenBank/DDBJ whole genome shotgun (WGS) entry which is preliminary data.</text>
</comment>
<evidence type="ECO:0000313" key="2">
    <source>
        <dbReference type="Proteomes" id="UP000640052"/>
    </source>
</evidence>
<dbReference type="Proteomes" id="UP000640052">
    <property type="component" value="Unassembled WGS sequence"/>
</dbReference>
<dbReference type="AlphaFoldDB" id="A0A919QLJ3"/>
<protein>
    <submittedName>
        <fullName evidence="1">Uncharacterized protein</fullName>
    </submittedName>
</protein>
<proteinExistence type="predicted"/>
<evidence type="ECO:0000313" key="1">
    <source>
        <dbReference type="EMBL" id="GIH28392.1"/>
    </source>
</evidence>
<name>A0A919QLJ3_9ACTN</name>
<keyword evidence="2" id="KW-1185">Reference proteome</keyword>